<proteinExistence type="predicted"/>
<dbReference type="InterPro" id="IPR009797">
    <property type="entry name" value="DUF1367"/>
</dbReference>
<accession>A0A889ISA8</accession>
<name>A0A889ISA8_9CAUD</name>
<evidence type="ECO:0000313" key="2">
    <source>
        <dbReference type="Proteomes" id="UP000610026"/>
    </source>
</evidence>
<dbReference type="GeneID" id="77947905"/>
<keyword evidence="2" id="KW-1185">Reference proteome</keyword>
<reference evidence="1" key="1">
    <citation type="submission" date="2021-01" db="EMBL/GenBank/DDBJ databases">
        <authorList>
            <person name="Ben Porat S."/>
            <person name="Alkalay-Oren S."/>
            <person name="Coppenhagen-Glazer S."/>
            <person name="Hazan R."/>
        </authorList>
    </citation>
    <scope>NUCLEOTIDE SEQUENCE</scope>
</reference>
<dbReference type="Pfam" id="PF07105">
    <property type="entry name" value="DUF1367"/>
    <property type="match status" value="2"/>
</dbReference>
<dbReference type="Proteomes" id="UP000610026">
    <property type="component" value="Segment"/>
</dbReference>
<protein>
    <recommendedName>
        <fullName evidence="3">DUF1367 family protein</fullName>
    </recommendedName>
</protein>
<sequence>MKLYVRKVQGGVLVPDNDETAEWLQKVKNGEALAAEITRPRNYKFFKKMFALARVCFDYFVEQYDTGLEYKGMKAQPSFERFRKDMTILAGHYDATYDINGRVRLEAKSWSWANCSEEEQQQIYSDFINVALKKVFRMSVSEEQLRKMVDDILAFA</sequence>
<organism evidence="1 2">
    <name type="scientific">Pseudomonas phage Itty13</name>
    <dbReference type="NCBI Taxonomy" id="2805750"/>
    <lineage>
        <taxon>Viruses</taxon>
        <taxon>Duplodnaviria</taxon>
        <taxon>Heunggongvirae</taxon>
        <taxon>Uroviricota</taxon>
        <taxon>Caudoviricetes</taxon>
        <taxon>Ittyvirus</taxon>
        <taxon>Ittyvirus itty13</taxon>
    </lineage>
</organism>
<evidence type="ECO:0000313" key="1">
    <source>
        <dbReference type="EMBL" id="QRE00638.1"/>
    </source>
</evidence>
<evidence type="ECO:0008006" key="3">
    <source>
        <dbReference type="Google" id="ProtNLM"/>
    </source>
</evidence>
<dbReference type="EMBL" id="MW460249">
    <property type="protein sequence ID" value="QRE00638.1"/>
    <property type="molecule type" value="Genomic_DNA"/>
</dbReference>
<dbReference type="RefSeq" id="YP_010671651.1">
    <property type="nucleotide sequence ID" value="NC_070969.1"/>
</dbReference>
<dbReference type="KEGG" id="vg:77947905"/>